<dbReference type="Proteomes" id="UP000681425">
    <property type="component" value="Chromosome"/>
</dbReference>
<dbReference type="KEGG" id="spph:KFK14_22565"/>
<dbReference type="Gene3D" id="3.40.50.2000">
    <property type="entry name" value="Glycogen Phosphorylase B"/>
    <property type="match status" value="2"/>
</dbReference>
<organism evidence="3 4">
    <name type="scientific">Sphingobium phenoxybenzoativorans</name>
    <dbReference type="NCBI Taxonomy" id="1592790"/>
    <lineage>
        <taxon>Bacteria</taxon>
        <taxon>Pseudomonadati</taxon>
        <taxon>Pseudomonadota</taxon>
        <taxon>Alphaproteobacteria</taxon>
        <taxon>Sphingomonadales</taxon>
        <taxon>Sphingomonadaceae</taxon>
        <taxon>Sphingobium</taxon>
    </lineage>
</organism>
<dbReference type="InterPro" id="IPR028098">
    <property type="entry name" value="Glyco_trans_4-like_N"/>
</dbReference>
<dbReference type="EMBL" id="CP073910">
    <property type="protein sequence ID" value="QUT05696.1"/>
    <property type="molecule type" value="Genomic_DNA"/>
</dbReference>
<dbReference type="GO" id="GO:0016757">
    <property type="term" value="F:glycosyltransferase activity"/>
    <property type="evidence" value="ECO:0007669"/>
    <property type="project" value="InterPro"/>
</dbReference>
<evidence type="ECO:0000259" key="2">
    <source>
        <dbReference type="Pfam" id="PF13439"/>
    </source>
</evidence>
<feature type="domain" description="Glycosyltransferase subfamily 4-like N-terminal" evidence="2">
    <location>
        <begin position="33"/>
        <end position="188"/>
    </location>
</feature>
<sequence>MKDGSVKQPRVAFVCLQDAARPEIISGGPYRIREAFRELGCEVVDMFPIKPRIAWAFLPKKIAFRLLGLYYHWEWEPLFQRQVARYIERRLSAVRPDLVYVVQPQAASELRTDIPVVVGHDQTFIERLNYFPFEQRPPCNTYVGQAILKEGEVFRKASLIVYPSHRSIDMVRSAYKIDDARLAMIPWGGNLAVDPTASEVEQMIIDRGFGPFTLTFMGVDWPRKGGNIVLEAHRLLRERGIDVRLNIIGVQPPIPSDSAITVIPFLSKRKPADIERLSNILSRTHLLFVPSRVEAFGHVFAEAAAFGVPSVAQDVGGVATIIENGVSGILLPEHAGAEAFADAVGALFARQEDYRAMARTARGRYDSDLNWRAYCSSILSRVFDQLPV</sequence>
<dbReference type="SUPFAM" id="SSF53756">
    <property type="entry name" value="UDP-Glycosyltransferase/glycogen phosphorylase"/>
    <property type="match status" value="1"/>
</dbReference>
<evidence type="ECO:0000313" key="4">
    <source>
        <dbReference type="Proteomes" id="UP000681425"/>
    </source>
</evidence>
<dbReference type="Pfam" id="PF13439">
    <property type="entry name" value="Glyco_transf_4"/>
    <property type="match status" value="1"/>
</dbReference>
<gene>
    <name evidence="3" type="ORF">KFK14_22565</name>
</gene>
<dbReference type="Pfam" id="PF00534">
    <property type="entry name" value="Glycos_transf_1"/>
    <property type="match status" value="1"/>
</dbReference>
<evidence type="ECO:0000259" key="1">
    <source>
        <dbReference type="Pfam" id="PF00534"/>
    </source>
</evidence>
<dbReference type="PANTHER" id="PTHR12526:SF637">
    <property type="entry name" value="GLYCOSYLTRANSFERASE EPSF-RELATED"/>
    <property type="match status" value="1"/>
</dbReference>
<proteinExistence type="predicted"/>
<evidence type="ECO:0000313" key="3">
    <source>
        <dbReference type="EMBL" id="QUT05696.1"/>
    </source>
</evidence>
<accession>A0A975Q1I3</accession>
<keyword evidence="4" id="KW-1185">Reference proteome</keyword>
<reference evidence="3" key="1">
    <citation type="submission" date="2021-04" db="EMBL/GenBank/DDBJ databases">
        <title>Isolation of p-tert-butylphenol degrading bacteria Sphingobium phenoxybenzoativorans Tas13 from active sludge.</title>
        <authorList>
            <person name="Li Y."/>
        </authorList>
    </citation>
    <scope>NUCLEOTIDE SEQUENCE</scope>
    <source>
        <strain evidence="3">Tas13</strain>
    </source>
</reference>
<name>A0A975Q1I3_9SPHN</name>
<dbReference type="PANTHER" id="PTHR12526">
    <property type="entry name" value="GLYCOSYLTRANSFERASE"/>
    <property type="match status" value="1"/>
</dbReference>
<dbReference type="InterPro" id="IPR001296">
    <property type="entry name" value="Glyco_trans_1"/>
</dbReference>
<dbReference type="CDD" id="cd03801">
    <property type="entry name" value="GT4_PimA-like"/>
    <property type="match status" value="1"/>
</dbReference>
<protein>
    <submittedName>
        <fullName evidence="3">Glycosyltransferase family 4 protein</fullName>
    </submittedName>
</protein>
<dbReference type="AlphaFoldDB" id="A0A975Q1I3"/>
<dbReference type="RefSeq" id="WP_212609218.1">
    <property type="nucleotide sequence ID" value="NZ_CP073910.1"/>
</dbReference>
<feature type="domain" description="Glycosyl transferase family 1" evidence="1">
    <location>
        <begin position="212"/>
        <end position="362"/>
    </location>
</feature>